<dbReference type="AlphaFoldDB" id="A0A0K0E644"/>
<dbReference type="WBParaSite" id="TCONS_00013125.p1">
    <property type="protein sequence ID" value="TCONS_00013125.p1"/>
    <property type="gene ID" value="XLOC_008927"/>
</dbReference>
<sequence length="219" mass="24106">MYEKKIIAFFLINLLLITNLILIKPSESTNNSENEPQIEEQRDGLFYQQQLNSFPNQGMLSTMSMQNPSLINFDFNCKCIAKVNTAINSPAPLDSNAQAQQQIQQLQEQVKRLQETIKKTQQGSTPFETFANTLSLAEGLDCSCSGAQNDASSGINQMGISTLGAGTSNQYVNPSQLNQLHGIVQQQLQGGISRAGQLPIGTRYSPVSDYVYRSGAFYP</sequence>
<organism evidence="4">
    <name type="scientific">Strongyloides stercoralis</name>
    <name type="common">Threadworm</name>
    <dbReference type="NCBI Taxonomy" id="6248"/>
    <lineage>
        <taxon>Eukaryota</taxon>
        <taxon>Metazoa</taxon>
        <taxon>Ecdysozoa</taxon>
        <taxon>Nematoda</taxon>
        <taxon>Chromadorea</taxon>
        <taxon>Rhabditida</taxon>
        <taxon>Tylenchina</taxon>
        <taxon>Panagrolaimomorpha</taxon>
        <taxon>Strongyloidoidea</taxon>
        <taxon>Strongyloididae</taxon>
        <taxon>Strongyloides</taxon>
    </lineage>
</organism>
<evidence type="ECO:0000256" key="2">
    <source>
        <dbReference type="SAM" id="SignalP"/>
    </source>
</evidence>
<evidence type="ECO:0000256" key="1">
    <source>
        <dbReference type="SAM" id="Coils"/>
    </source>
</evidence>
<dbReference type="WBParaSite" id="SSTP_0000497500.1">
    <property type="protein sequence ID" value="SSTP_0000497500.1"/>
    <property type="gene ID" value="SSTP_0000497500"/>
</dbReference>
<keyword evidence="1" id="KW-0175">Coiled coil</keyword>
<keyword evidence="2" id="KW-0732">Signal</keyword>
<feature type="coiled-coil region" evidence="1">
    <location>
        <begin position="96"/>
        <end position="123"/>
    </location>
</feature>
<keyword evidence="3" id="KW-1185">Reference proteome</keyword>
<reference evidence="4" key="1">
    <citation type="submission" date="2015-08" db="UniProtKB">
        <authorList>
            <consortium name="WormBaseParasite"/>
        </authorList>
    </citation>
    <scope>IDENTIFICATION</scope>
</reference>
<name>A0A0K0E644_STRER</name>
<proteinExistence type="predicted"/>
<evidence type="ECO:0000313" key="3">
    <source>
        <dbReference type="Proteomes" id="UP000035681"/>
    </source>
</evidence>
<evidence type="ECO:0000313" key="4">
    <source>
        <dbReference type="WBParaSite" id="SSTP_0000497500.1"/>
    </source>
</evidence>
<evidence type="ECO:0000313" key="5">
    <source>
        <dbReference type="WBParaSite" id="TCONS_00013125.p1"/>
    </source>
</evidence>
<accession>A0A0K0E644</accession>
<feature type="signal peptide" evidence="2">
    <location>
        <begin position="1"/>
        <end position="28"/>
    </location>
</feature>
<dbReference type="Proteomes" id="UP000035681">
    <property type="component" value="Unplaced"/>
</dbReference>
<protein>
    <submittedName>
        <fullName evidence="4 5">Uncharacterized protein</fullName>
    </submittedName>
</protein>
<feature type="chain" id="PRO_5005327510" evidence="2">
    <location>
        <begin position="29"/>
        <end position="219"/>
    </location>
</feature>